<reference evidence="1 2" key="1">
    <citation type="submission" date="2021-05" db="EMBL/GenBank/DDBJ databases">
        <title>Draft Whole Genome Sequencing Of Biosensor Chromobacterium violaceum Strain CV026 Reveals A Regulatory RNA In Chromobacterium violaceum Phenotype Regulatory Network.</title>
        <authorList>
            <person name="Hong K.W."/>
            <person name="Chan K.G."/>
            <person name="Chang C.-Y."/>
        </authorList>
    </citation>
    <scope>NUCLEOTIDE SEQUENCE [LARGE SCALE GENOMIC DNA]</scope>
    <source>
        <strain evidence="1 2">ATCC 31532</strain>
    </source>
</reference>
<dbReference type="RefSeq" id="WP_155294759.1">
    <property type="nucleotide sequence ID" value="NZ_CP142381.1"/>
</dbReference>
<organism evidence="1 2">
    <name type="scientific">Chromobacterium subtsugae</name>
    <dbReference type="NCBI Taxonomy" id="251747"/>
    <lineage>
        <taxon>Bacteria</taxon>
        <taxon>Pseudomonadati</taxon>
        <taxon>Pseudomonadota</taxon>
        <taxon>Betaproteobacteria</taxon>
        <taxon>Neisseriales</taxon>
        <taxon>Chromobacteriaceae</taxon>
        <taxon>Chromobacterium</taxon>
    </lineage>
</organism>
<accession>A0ABS7FCQ1</accession>
<proteinExistence type="predicted"/>
<evidence type="ECO:0000313" key="2">
    <source>
        <dbReference type="Proteomes" id="UP000711178"/>
    </source>
</evidence>
<gene>
    <name evidence="1" type="ORF">KIF53_09490</name>
</gene>
<dbReference type="GeneID" id="89687525"/>
<evidence type="ECO:0000313" key="1">
    <source>
        <dbReference type="EMBL" id="MBW8287856.1"/>
    </source>
</evidence>
<sequence length="56" mass="5999">MFGVLPEAFRSEVKETAGQIAAILDALPECQRGWVEALVMADRLGLELEGGEPGKV</sequence>
<protein>
    <recommendedName>
        <fullName evidence="3">Transposase</fullName>
    </recommendedName>
</protein>
<evidence type="ECO:0008006" key="3">
    <source>
        <dbReference type="Google" id="ProtNLM"/>
    </source>
</evidence>
<dbReference type="EMBL" id="JAHDTB010000006">
    <property type="protein sequence ID" value="MBW8287856.1"/>
    <property type="molecule type" value="Genomic_DNA"/>
</dbReference>
<name>A0ABS7FCQ1_9NEIS</name>
<comment type="caution">
    <text evidence="1">The sequence shown here is derived from an EMBL/GenBank/DDBJ whole genome shotgun (WGS) entry which is preliminary data.</text>
</comment>
<keyword evidence="2" id="KW-1185">Reference proteome</keyword>
<dbReference type="Proteomes" id="UP000711178">
    <property type="component" value="Unassembled WGS sequence"/>
</dbReference>